<dbReference type="GO" id="GO:0005886">
    <property type="term" value="C:plasma membrane"/>
    <property type="evidence" value="ECO:0007669"/>
    <property type="project" value="UniProtKB-SubCell"/>
</dbReference>
<feature type="transmembrane region" description="Helical" evidence="13">
    <location>
        <begin position="62"/>
        <end position="82"/>
    </location>
</feature>
<dbReference type="PRINTS" id="PR00237">
    <property type="entry name" value="GPCRRHODOPSN"/>
</dbReference>
<keyword evidence="11 12" id="KW-0807">Transducer</keyword>
<dbReference type="GO" id="GO:0004984">
    <property type="term" value="F:olfactory receptor activity"/>
    <property type="evidence" value="ECO:0000318"/>
    <property type="project" value="GO_Central"/>
</dbReference>
<evidence type="ECO:0000256" key="3">
    <source>
        <dbReference type="ARBA" id="ARBA00022606"/>
    </source>
</evidence>
<dbReference type="PROSITE" id="PS50262">
    <property type="entry name" value="G_PROTEIN_RECEP_F1_2"/>
    <property type="match status" value="1"/>
</dbReference>
<dbReference type="InterPro" id="IPR050516">
    <property type="entry name" value="Olfactory_GPCR"/>
</dbReference>
<dbReference type="FunFam" id="1.20.1070.10:FF:000010">
    <property type="entry name" value="Olfactory receptor"/>
    <property type="match status" value="1"/>
</dbReference>
<feature type="transmembrane region" description="Helical" evidence="13">
    <location>
        <begin position="276"/>
        <end position="293"/>
    </location>
</feature>
<gene>
    <name evidence="16" type="primary">LOC108697170</name>
</gene>
<dbReference type="SUPFAM" id="SSF81321">
    <property type="entry name" value="Family A G protein-coupled receptor-like"/>
    <property type="match status" value="1"/>
</dbReference>
<accession>A0A8J0TE08</accession>
<keyword evidence="8 13" id="KW-0472">Membrane</keyword>
<keyword evidence="3 13" id="KW-0716">Sensory transduction</keyword>
<dbReference type="KEGG" id="xla:108697170"/>
<dbReference type="Gene3D" id="1.20.1070.10">
    <property type="entry name" value="Rhodopsin 7-helix transmembrane proteins"/>
    <property type="match status" value="1"/>
</dbReference>
<evidence type="ECO:0000313" key="16">
    <source>
        <dbReference type="RefSeq" id="XP_018082584.1"/>
    </source>
</evidence>
<reference evidence="16" key="1">
    <citation type="submission" date="2025-08" db="UniProtKB">
        <authorList>
            <consortium name="RefSeq"/>
        </authorList>
    </citation>
    <scope>IDENTIFICATION</scope>
    <source>
        <strain evidence="16">J_2021</strain>
        <tissue evidence="16">Erythrocytes</tissue>
    </source>
</reference>
<dbReference type="Proteomes" id="UP000186698">
    <property type="component" value="Chromosome 7S"/>
</dbReference>
<evidence type="ECO:0000256" key="11">
    <source>
        <dbReference type="ARBA" id="ARBA00023224"/>
    </source>
</evidence>
<feature type="transmembrane region" description="Helical" evidence="13">
    <location>
        <begin position="241"/>
        <end position="264"/>
    </location>
</feature>
<evidence type="ECO:0000256" key="6">
    <source>
        <dbReference type="ARBA" id="ARBA00022989"/>
    </source>
</evidence>
<keyword evidence="5 13" id="KW-0552">Olfaction</keyword>
<feature type="transmembrane region" description="Helical" evidence="13">
    <location>
        <begin position="30"/>
        <end position="55"/>
    </location>
</feature>
<keyword evidence="6 13" id="KW-1133">Transmembrane helix</keyword>
<evidence type="ECO:0000256" key="9">
    <source>
        <dbReference type="ARBA" id="ARBA00023170"/>
    </source>
</evidence>
<keyword evidence="9 12" id="KW-0675">Receptor</keyword>
<evidence type="ECO:0000256" key="5">
    <source>
        <dbReference type="ARBA" id="ARBA00022725"/>
    </source>
</evidence>
<comment type="similarity">
    <text evidence="12">Belongs to the G-protein coupled receptor 1 family.</text>
</comment>
<protein>
    <recommendedName>
        <fullName evidence="13">Olfactory receptor</fullName>
    </recommendedName>
</protein>
<evidence type="ECO:0000256" key="2">
    <source>
        <dbReference type="ARBA" id="ARBA00022475"/>
    </source>
</evidence>
<proteinExistence type="inferred from homology"/>
<keyword evidence="15" id="KW-1185">Reference proteome</keyword>
<dbReference type="GO" id="GO:0004930">
    <property type="term" value="F:G protein-coupled receptor activity"/>
    <property type="evidence" value="ECO:0007669"/>
    <property type="project" value="UniProtKB-KW"/>
</dbReference>
<evidence type="ECO:0000256" key="12">
    <source>
        <dbReference type="RuleBase" id="RU000688"/>
    </source>
</evidence>
<dbReference type="Pfam" id="PF13853">
    <property type="entry name" value="7tm_4"/>
    <property type="match status" value="1"/>
</dbReference>
<dbReference type="InterPro" id="IPR000725">
    <property type="entry name" value="Olfact_rcpt"/>
</dbReference>
<dbReference type="InterPro" id="IPR017452">
    <property type="entry name" value="GPCR_Rhodpsn_7TM"/>
</dbReference>
<comment type="subcellular location">
    <subcellularLocation>
        <location evidence="1 13">Cell membrane</location>
        <topology evidence="1 13">Multi-pass membrane protein</topology>
    </subcellularLocation>
</comment>
<evidence type="ECO:0000256" key="1">
    <source>
        <dbReference type="ARBA" id="ARBA00004651"/>
    </source>
</evidence>
<keyword evidence="2 13" id="KW-1003">Cell membrane</keyword>
<evidence type="ECO:0000256" key="10">
    <source>
        <dbReference type="ARBA" id="ARBA00023180"/>
    </source>
</evidence>
<feature type="transmembrane region" description="Helical" evidence="13">
    <location>
        <begin position="102"/>
        <end position="123"/>
    </location>
</feature>
<feature type="transmembrane region" description="Helical" evidence="13">
    <location>
        <begin position="203"/>
        <end position="229"/>
    </location>
</feature>
<keyword evidence="10" id="KW-0325">Glycoprotein</keyword>
<name>A0A8J0TE08_XENLA</name>
<evidence type="ECO:0000256" key="8">
    <source>
        <dbReference type="ARBA" id="ARBA00023136"/>
    </source>
</evidence>
<dbReference type="OrthoDB" id="5967130at2759"/>
<dbReference type="CDD" id="cd13954">
    <property type="entry name" value="7tmA_OR"/>
    <property type="match status" value="1"/>
</dbReference>
<evidence type="ECO:0000313" key="15">
    <source>
        <dbReference type="Proteomes" id="UP000186698"/>
    </source>
</evidence>
<evidence type="ECO:0000256" key="13">
    <source>
        <dbReference type="RuleBase" id="RU363047"/>
    </source>
</evidence>
<dbReference type="GeneID" id="108697170"/>
<evidence type="ECO:0000256" key="4">
    <source>
        <dbReference type="ARBA" id="ARBA00022692"/>
    </source>
</evidence>
<dbReference type="PROSITE" id="PS00237">
    <property type="entry name" value="G_PROTEIN_RECEP_F1_1"/>
    <property type="match status" value="1"/>
</dbReference>
<evidence type="ECO:0000259" key="14">
    <source>
        <dbReference type="PROSITE" id="PS50262"/>
    </source>
</evidence>
<dbReference type="RefSeq" id="XP_018082584.1">
    <property type="nucleotide sequence ID" value="XM_018227095.1"/>
</dbReference>
<dbReference type="AlphaFoldDB" id="A0A8J0TE08"/>
<dbReference type="InterPro" id="IPR000276">
    <property type="entry name" value="GPCR_Rhodpsn"/>
</dbReference>
<keyword evidence="4 12" id="KW-0812">Transmembrane</keyword>
<dbReference type="PRINTS" id="PR00245">
    <property type="entry name" value="OLFACTORYR"/>
</dbReference>
<feature type="transmembrane region" description="Helical" evidence="13">
    <location>
        <begin position="144"/>
        <end position="166"/>
    </location>
</feature>
<dbReference type="PANTHER" id="PTHR26452">
    <property type="entry name" value="OLFACTORY RECEPTOR"/>
    <property type="match status" value="1"/>
</dbReference>
<feature type="domain" description="G-protein coupled receptors family 1 profile" evidence="14">
    <location>
        <begin position="44"/>
        <end position="293"/>
    </location>
</feature>
<evidence type="ECO:0000256" key="7">
    <source>
        <dbReference type="ARBA" id="ARBA00023040"/>
    </source>
</evidence>
<dbReference type="GO" id="GO:0005549">
    <property type="term" value="F:odorant binding"/>
    <property type="evidence" value="ECO:0000318"/>
    <property type="project" value="GO_Central"/>
</dbReference>
<keyword evidence="7 12" id="KW-0297">G-protein coupled receptor</keyword>
<organism evidence="15 16">
    <name type="scientific">Xenopus laevis</name>
    <name type="common">African clawed frog</name>
    <dbReference type="NCBI Taxonomy" id="8355"/>
    <lineage>
        <taxon>Eukaryota</taxon>
        <taxon>Metazoa</taxon>
        <taxon>Chordata</taxon>
        <taxon>Craniata</taxon>
        <taxon>Vertebrata</taxon>
        <taxon>Euteleostomi</taxon>
        <taxon>Amphibia</taxon>
        <taxon>Batrachia</taxon>
        <taxon>Anura</taxon>
        <taxon>Pipoidea</taxon>
        <taxon>Pipidae</taxon>
        <taxon>Xenopodinae</taxon>
        <taxon>Xenopus</taxon>
        <taxon>Xenopus</taxon>
    </lineage>
</organism>
<sequence length="318" mass="36093">MHKIISGNQSKETIFTMQCFSDQQDVQIPLFVTFLLIFLIIIIGNSTIFATITLISQLHTPMYMLLGSLSFLDISYTLTTLPKLLLMLCTQDKTISFTGCVIQLYFFIGFTCTEFLLLSVMAYDRYVAVCQPLHYSLLMSLKHCVKLIIVVWAAGFLDTAPFALLIKNLTFCSSHYIEHFFCDFTPVLKITCSDTSTIEILTYINGVVMAFSAFTLTCASYVVIICTVVKIQSSEGRKKTFSTCTSHLTCVTIFYGTIICSYIRPVQSYTPKQDTYFALLYIVLVPILNPFIYTMKNKEFKESFGTLRAKIALFHLEK</sequence>